<dbReference type="Pfam" id="PF06013">
    <property type="entry name" value="WXG100"/>
    <property type="match status" value="1"/>
</dbReference>
<proteinExistence type="inferred from homology"/>
<gene>
    <name evidence="2" type="ORF">GCM10010430_68600</name>
</gene>
<name>A0ABP5RRU8_9ACTN</name>
<evidence type="ECO:0000313" key="2">
    <source>
        <dbReference type="EMBL" id="GAA2272931.1"/>
    </source>
</evidence>
<dbReference type="Gene3D" id="1.10.287.1060">
    <property type="entry name" value="ESAT-6-like"/>
    <property type="match status" value="1"/>
</dbReference>
<dbReference type="RefSeq" id="WP_344640473.1">
    <property type="nucleotide sequence ID" value="NZ_BAAATR010000046.1"/>
</dbReference>
<organism evidence="2 3">
    <name type="scientific">Kitasatospora cystarginea</name>
    <dbReference type="NCBI Taxonomy" id="58350"/>
    <lineage>
        <taxon>Bacteria</taxon>
        <taxon>Bacillati</taxon>
        <taxon>Actinomycetota</taxon>
        <taxon>Actinomycetes</taxon>
        <taxon>Kitasatosporales</taxon>
        <taxon>Streptomycetaceae</taxon>
        <taxon>Kitasatospora</taxon>
    </lineage>
</organism>
<reference evidence="3" key="1">
    <citation type="journal article" date="2019" name="Int. J. Syst. Evol. Microbiol.">
        <title>The Global Catalogue of Microorganisms (GCM) 10K type strain sequencing project: providing services to taxonomists for standard genome sequencing and annotation.</title>
        <authorList>
            <consortium name="The Broad Institute Genomics Platform"/>
            <consortium name="The Broad Institute Genome Sequencing Center for Infectious Disease"/>
            <person name="Wu L."/>
            <person name="Ma J."/>
        </authorList>
    </citation>
    <scope>NUCLEOTIDE SEQUENCE [LARGE SCALE GENOMIC DNA]</scope>
    <source>
        <strain evidence="3">JCM 7356</strain>
    </source>
</reference>
<dbReference type="SUPFAM" id="SSF140453">
    <property type="entry name" value="EsxAB dimer-like"/>
    <property type="match status" value="1"/>
</dbReference>
<sequence length="98" mass="10658">MSDASILVNFSTIQNASQEVRQTAARIQSQLDELKAGVTRIASSWAGAAQEGYQARQREWDTKAADLQQALGQIATSLDNAAQSYQSTEQRNQAIWGG</sequence>
<comment type="caution">
    <text evidence="2">The sequence shown here is derived from an EMBL/GenBank/DDBJ whole genome shotgun (WGS) entry which is preliminary data.</text>
</comment>
<dbReference type="Proteomes" id="UP001500305">
    <property type="component" value="Unassembled WGS sequence"/>
</dbReference>
<dbReference type="EMBL" id="BAAATR010000046">
    <property type="protein sequence ID" value="GAA2272931.1"/>
    <property type="molecule type" value="Genomic_DNA"/>
</dbReference>
<dbReference type="NCBIfam" id="TIGR03930">
    <property type="entry name" value="WXG100_ESAT6"/>
    <property type="match status" value="1"/>
</dbReference>
<accession>A0ABP5RRU8</accession>
<dbReference type="InterPro" id="IPR010310">
    <property type="entry name" value="T7SS_ESAT-6-like"/>
</dbReference>
<protein>
    <recommendedName>
        <fullName evidence="1">ESAT-6-like protein</fullName>
    </recommendedName>
</protein>
<evidence type="ECO:0000256" key="1">
    <source>
        <dbReference type="RuleBase" id="RU362001"/>
    </source>
</evidence>
<evidence type="ECO:0000313" key="3">
    <source>
        <dbReference type="Proteomes" id="UP001500305"/>
    </source>
</evidence>
<comment type="similarity">
    <text evidence="1">Belongs to the WXG100 family.</text>
</comment>
<keyword evidence="3" id="KW-1185">Reference proteome</keyword>
<dbReference type="InterPro" id="IPR036689">
    <property type="entry name" value="ESAT-6-like_sf"/>
</dbReference>